<evidence type="ECO:0000313" key="3">
    <source>
        <dbReference type="Proteomes" id="UP000092839"/>
    </source>
</evidence>
<keyword evidence="3" id="KW-1185">Reference proteome</keyword>
<evidence type="ECO:0000313" key="2">
    <source>
        <dbReference type="EMBL" id="ANV98920.1"/>
    </source>
</evidence>
<dbReference type="Proteomes" id="UP000092839">
    <property type="component" value="Chromosome"/>
</dbReference>
<proteinExistence type="predicted"/>
<dbReference type="AlphaFoldDB" id="A0A1B1U872"/>
<dbReference type="OrthoDB" id="9804153at2"/>
<gene>
    <name evidence="2" type="ORF">LMTR13_00680</name>
</gene>
<accession>A0A1B1U872</accession>
<name>A0A1B1U872_9BRAD</name>
<dbReference type="InterPro" id="IPR000182">
    <property type="entry name" value="GNAT_dom"/>
</dbReference>
<dbReference type="InterPro" id="IPR051531">
    <property type="entry name" value="N-acetyltransferase"/>
</dbReference>
<dbReference type="Gene3D" id="3.40.630.30">
    <property type="match status" value="1"/>
</dbReference>
<dbReference type="RefSeq" id="WP_065726244.1">
    <property type="nucleotide sequence ID" value="NZ_CP016428.1"/>
</dbReference>
<dbReference type="InterPro" id="IPR016181">
    <property type="entry name" value="Acyl_CoA_acyltransferase"/>
</dbReference>
<dbReference type="PROSITE" id="PS51186">
    <property type="entry name" value="GNAT"/>
    <property type="match status" value="1"/>
</dbReference>
<dbReference type="PANTHER" id="PTHR43792">
    <property type="entry name" value="GNAT FAMILY, PUTATIVE (AFU_ORTHOLOGUE AFUA_3G00765)-RELATED-RELATED"/>
    <property type="match status" value="1"/>
</dbReference>
<sequence>MTITPTLETKRLILRPLALSDAPAIQRHFNNWNIIQHLAQVVPWPYPEDGAETFIKQELERVAAGEVIYNWMLVLRGGDGEAIGNIRFRPWTDSAKGNRGFWLAERYWNQGLMSEAVSAVNDFIFRELGVEVFYACNAVTNEASRRVKQKTGAELVGYTELAHHNGQTLAERWRVTREKWLRRNR</sequence>
<reference evidence="2 3" key="1">
    <citation type="submission" date="2016-07" db="EMBL/GenBank/DDBJ databases">
        <title>Complete genome sequence of Bradyrhizobium icense LMTR 13T, a potential inoculant strain isolated from lima bean (Phaseolus lunatus) in Peru.</title>
        <authorList>
            <person name="Ormeno-Orrillo E."/>
            <person name="Duran D."/>
            <person name="Rogel M.A."/>
            <person name="Rey L."/>
            <person name="Imperial J."/>
            <person name="Ruiz-Argueso T."/>
            <person name="Martinez-Romero E."/>
        </authorList>
    </citation>
    <scope>NUCLEOTIDE SEQUENCE [LARGE SCALE GENOMIC DNA]</scope>
    <source>
        <strain evidence="2 3">LMTR 13</strain>
    </source>
</reference>
<dbReference type="Pfam" id="PF13302">
    <property type="entry name" value="Acetyltransf_3"/>
    <property type="match status" value="1"/>
</dbReference>
<evidence type="ECO:0000259" key="1">
    <source>
        <dbReference type="PROSITE" id="PS51186"/>
    </source>
</evidence>
<dbReference type="GO" id="GO:0016747">
    <property type="term" value="F:acyltransferase activity, transferring groups other than amino-acyl groups"/>
    <property type="evidence" value="ECO:0007669"/>
    <property type="project" value="InterPro"/>
</dbReference>
<dbReference type="KEGG" id="bic:LMTR13_00680"/>
<protein>
    <submittedName>
        <fullName evidence="2">Acetyltransferase</fullName>
    </submittedName>
</protein>
<feature type="domain" description="N-acetyltransferase" evidence="1">
    <location>
        <begin position="12"/>
        <end position="178"/>
    </location>
</feature>
<dbReference type="STRING" id="1274631.LMTR13_00680"/>
<dbReference type="SUPFAM" id="SSF55729">
    <property type="entry name" value="Acyl-CoA N-acyltransferases (Nat)"/>
    <property type="match status" value="1"/>
</dbReference>
<dbReference type="EMBL" id="CP016428">
    <property type="protein sequence ID" value="ANV98920.1"/>
    <property type="molecule type" value="Genomic_DNA"/>
</dbReference>
<organism evidence="2 3">
    <name type="scientific">Bradyrhizobium icense</name>
    <dbReference type="NCBI Taxonomy" id="1274631"/>
    <lineage>
        <taxon>Bacteria</taxon>
        <taxon>Pseudomonadati</taxon>
        <taxon>Pseudomonadota</taxon>
        <taxon>Alphaproteobacteria</taxon>
        <taxon>Hyphomicrobiales</taxon>
        <taxon>Nitrobacteraceae</taxon>
        <taxon>Bradyrhizobium</taxon>
    </lineage>
</organism>
<keyword evidence="2" id="KW-0808">Transferase</keyword>